<evidence type="ECO:0000313" key="8">
    <source>
        <dbReference type="EMBL" id="ADJ63992.1"/>
    </source>
</evidence>
<comment type="subcellular location">
    <subcellularLocation>
        <location evidence="2">Cell inner membrane</location>
        <topology evidence="2">Multi-pass membrane protein</topology>
    </subcellularLocation>
</comment>
<dbReference type="CDD" id="cd00075">
    <property type="entry name" value="HATPase"/>
    <property type="match status" value="1"/>
</dbReference>
<dbReference type="SMART" id="SM00387">
    <property type="entry name" value="HATPase_c"/>
    <property type="match status" value="1"/>
</dbReference>
<dbReference type="FunFam" id="3.30.565.10:FF:000006">
    <property type="entry name" value="Sensor histidine kinase WalK"/>
    <property type="match status" value="1"/>
</dbReference>
<evidence type="ECO:0000256" key="2">
    <source>
        <dbReference type="ARBA" id="ARBA00004429"/>
    </source>
</evidence>
<dbReference type="PRINTS" id="PR00344">
    <property type="entry name" value="BCTRLSENSOR"/>
</dbReference>
<dbReference type="Pfam" id="PF00512">
    <property type="entry name" value="HisKA"/>
    <property type="match status" value="1"/>
</dbReference>
<dbReference type="Gene3D" id="3.30.565.10">
    <property type="entry name" value="Histidine kinase-like ATPase, C-terminal domain"/>
    <property type="match status" value="1"/>
</dbReference>
<dbReference type="Pfam" id="PF02518">
    <property type="entry name" value="HATPase_c"/>
    <property type="match status" value="1"/>
</dbReference>
<keyword evidence="9" id="KW-1185">Reference proteome</keyword>
<dbReference type="PANTHER" id="PTHR43547:SF2">
    <property type="entry name" value="HYBRID SIGNAL TRANSDUCTION HISTIDINE KINASE C"/>
    <property type="match status" value="1"/>
</dbReference>
<evidence type="ECO:0000313" key="9">
    <source>
        <dbReference type="Proteomes" id="UP000000329"/>
    </source>
</evidence>
<keyword evidence="4" id="KW-0597">Phosphoprotein</keyword>
<dbReference type="CDD" id="cd00082">
    <property type="entry name" value="HisKA"/>
    <property type="match status" value="1"/>
</dbReference>
<dbReference type="AlphaFoldDB" id="D8IWH2"/>
<accession>D8IWH2</accession>
<dbReference type="GO" id="GO:0005886">
    <property type="term" value="C:plasma membrane"/>
    <property type="evidence" value="ECO:0007669"/>
    <property type="project" value="UniProtKB-SubCell"/>
</dbReference>
<gene>
    <name evidence="8" type="ordered locus">Hsero_2493</name>
</gene>
<dbReference type="InterPro" id="IPR003661">
    <property type="entry name" value="HisK_dim/P_dom"/>
</dbReference>
<dbReference type="InterPro" id="IPR003594">
    <property type="entry name" value="HATPase_dom"/>
</dbReference>
<dbReference type="SUPFAM" id="SSF47384">
    <property type="entry name" value="Homodimeric domain of signal transducing histidine kinase"/>
    <property type="match status" value="1"/>
</dbReference>
<dbReference type="eggNOG" id="COG2205">
    <property type="taxonomic scope" value="Bacteria"/>
</dbReference>
<name>D8IWH2_HERSS</name>
<dbReference type="Proteomes" id="UP000000329">
    <property type="component" value="Chromosome"/>
</dbReference>
<dbReference type="InterPro" id="IPR036890">
    <property type="entry name" value="HATPase_C_sf"/>
</dbReference>
<dbReference type="EMBL" id="CP002039">
    <property type="protein sequence ID" value="ADJ63992.1"/>
    <property type="molecule type" value="Genomic_DNA"/>
</dbReference>
<dbReference type="PANTHER" id="PTHR43547">
    <property type="entry name" value="TWO-COMPONENT HISTIDINE KINASE"/>
    <property type="match status" value="1"/>
</dbReference>
<dbReference type="KEGG" id="hse:Hsero_2493"/>
<dbReference type="InterPro" id="IPR004358">
    <property type="entry name" value="Sig_transdc_His_kin-like_C"/>
</dbReference>
<sequence>MRIIEALRAGVADVLPKTSDYLDHLPEAVARVLETQRAARRQADSVTRLKDEFLATLSHELRTPLNAIVGWTQYLLNDHSDADRLVKGLQVIERNARLQAQMVEDLLDMSRMLAGKLRLETRPMDLASVAEEAIAAVRPAAEARQIELHPALGQGGVILGDPARLQQVVWNLLMNAIKFTPRQGRVSLSLRQHDDTVALEVSDNGRGIKGEFLGSVFDRFTQEDVSTGSTGSTASGLGLGLAIARHLVELHGGQIRAASAGPGMGAAFTVTLPLAAAGSGASASETPPA</sequence>
<proteinExistence type="predicted"/>
<dbReference type="Gene3D" id="1.10.287.130">
    <property type="match status" value="1"/>
</dbReference>
<organism evidence="8 9">
    <name type="scientific">Herbaspirillum seropedicae (strain SmR1)</name>
    <dbReference type="NCBI Taxonomy" id="757424"/>
    <lineage>
        <taxon>Bacteria</taxon>
        <taxon>Pseudomonadati</taxon>
        <taxon>Pseudomonadota</taxon>
        <taxon>Betaproteobacteria</taxon>
        <taxon>Burkholderiales</taxon>
        <taxon>Oxalobacteraceae</taxon>
        <taxon>Herbaspirillum</taxon>
    </lineage>
</organism>
<dbReference type="GO" id="GO:0000155">
    <property type="term" value="F:phosphorelay sensor kinase activity"/>
    <property type="evidence" value="ECO:0007669"/>
    <property type="project" value="InterPro"/>
</dbReference>
<dbReference type="InterPro" id="IPR036097">
    <property type="entry name" value="HisK_dim/P_sf"/>
</dbReference>
<comment type="catalytic activity">
    <reaction evidence="1">
        <text>ATP + protein L-histidine = ADP + protein N-phospho-L-histidine.</text>
        <dbReference type="EC" id="2.7.13.3"/>
    </reaction>
</comment>
<dbReference type="PROSITE" id="PS50109">
    <property type="entry name" value="HIS_KIN"/>
    <property type="match status" value="1"/>
</dbReference>
<keyword evidence="5 8" id="KW-0808">Transferase</keyword>
<reference evidence="8 9" key="1">
    <citation type="submission" date="2010-04" db="EMBL/GenBank/DDBJ databases">
        <title>The genome of Herbaspirillum seropedicae SmR1, an endophytic, nitrogen-fixing, plant-growth promoting beta-Proteobacteria.</title>
        <authorList>
            <person name="Pedrosa F.O."/>
            <person name="Monteiro R.A."/>
            <person name="Wassem R."/>
            <person name="Cruz L.M."/>
            <person name="Ayub R.A."/>
            <person name="Colauto N.B."/>
            <person name="Fernandez M.A."/>
            <person name="Fungaro M.H.P."/>
            <person name="Grisard E.C."/>
            <person name="Hungria M."/>
            <person name="Madeira H.M.F."/>
            <person name="Nodari R.O."/>
            <person name="Osaku C.A."/>
            <person name="Petzl-Erler M.L."/>
            <person name="Terenzi H."/>
            <person name="Vieira L.G.E."/>
            <person name="Almeida M.I.M."/>
            <person name="Alves L.R."/>
            <person name="Arantes O.M.N."/>
            <person name="Balsanelli E."/>
            <person name="Barcellos F.G."/>
            <person name="Baura V.A."/>
            <person name="Binde D.R."/>
            <person name="Campo R.J."/>
            <person name="Chubatsu L.S."/>
            <person name="Chueire L.M.O."/>
            <person name="Ciferri R.R."/>
            <person name="Correa L.C."/>
            <person name="da Conceicao Silva J.L."/>
            <person name="Dabul A.N.G."/>
            <person name="Dambros B.P."/>
            <person name="Faoro H."/>
            <person name="Favetti A."/>
            <person name="Friedermann G."/>
            <person name="Furlaneto M.C."/>
            <person name="Gasques L.S."/>
            <person name="Gimenes C.C.T."/>
            <person name="Gioppo N.M.R."/>
            <person name="Glienke-Blanco C."/>
            <person name="Godoy L.P."/>
            <person name="Guerra M.P."/>
            <person name="Karp S."/>
            <person name="Kava-Cordeiro V."/>
            <person name="Margarido V.P."/>
            <person name="Mathioni S.M."/>
            <person name="Menck-Soares M.A."/>
            <person name="Murace N.K."/>
            <person name="Nicolas M.F."/>
            <person name="Oliveira C.E.C."/>
            <person name="Pagnan N.A.B."/>
            <person name="Pamphile J.A."/>
            <person name="Patussi E.V."/>
            <person name="Pereira L.F.P."/>
            <person name="Pereira-Ferrari L."/>
            <person name="Pinto F.G.S."/>
            <person name="Precoma C."/>
            <person name="Prioli A.J."/>
            <person name="Prioli S.M.A.P."/>
            <person name="Raittz R.T."/>
            <person name="Ramos H.J.O."/>
            <person name="Ribeiro E.M.S.F."/>
            <person name="Rigo L.U."/>
            <person name="Rocha C.L.M.S.C."/>
            <person name="Rocha S.N."/>
            <person name="Santos K."/>
            <person name="Satori D."/>
            <person name="Silva A.G."/>
            <person name="Simao R.C.G."/>
            <person name="Soares M.A.M."/>
            <person name="Souza E.M."/>
            <person name="Steffens M.B.R."/>
            <person name="Steindel M."/>
            <person name="Tadra-Sfeir M.Z."/>
            <person name="Takahashi E.K."/>
            <person name="Torres R.A."/>
            <person name="Valle J.S."/>
            <person name="Vernal J.I."/>
            <person name="Vilas-Boas L.A."/>
            <person name="Watanabe M.A.E."/>
            <person name="Weiss V.A."/>
            <person name="Yates M.A."/>
            <person name="Souza E.M."/>
        </authorList>
    </citation>
    <scope>NUCLEOTIDE SEQUENCE [LARGE SCALE GENOMIC DNA]</scope>
    <source>
        <strain evidence="8 9">SmR1</strain>
    </source>
</reference>
<dbReference type="HOGENOM" id="CLU_000445_89_3_4"/>
<evidence type="ECO:0000256" key="1">
    <source>
        <dbReference type="ARBA" id="ARBA00000085"/>
    </source>
</evidence>
<feature type="domain" description="Histidine kinase" evidence="7">
    <location>
        <begin position="56"/>
        <end position="276"/>
    </location>
</feature>
<evidence type="ECO:0000256" key="6">
    <source>
        <dbReference type="ARBA" id="ARBA00022777"/>
    </source>
</evidence>
<dbReference type="SUPFAM" id="SSF55874">
    <property type="entry name" value="ATPase domain of HSP90 chaperone/DNA topoisomerase II/histidine kinase"/>
    <property type="match status" value="1"/>
</dbReference>
<dbReference type="SMART" id="SM00388">
    <property type="entry name" value="HisKA"/>
    <property type="match status" value="1"/>
</dbReference>
<keyword evidence="6 8" id="KW-0418">Kinase</keyword>
<evidence type="ECO:0000256" key="3">
    <source>
        <dbReference type="ARBA" id="ARBA00012438"/>
    </source>
</evidence>
<dbReference type="STRING" id="757424.Hsero_2493"/>
<dbReference type="EC" id="2.7.13.3" evidence="3"/>
<evidence type="ECO:0000256" key="4">
    <source>
        <dbReference type="ARBA" id="ARBA00022553"/>
    </source>
</evidence>
<protein>
    <recommendedName>
        <fullName evidence="3">histidine kinase</fullName>
        <ecNumber evidence="3">2.7.13.3</ecNumber>
    </recommendedName>
</protein>
<dbReference type="InterPro" id="IPR005467">
    <property type="entry name" value="His_kinase_dom"/>
</dbReference>
<evidence type="ECO:0000259" key="7">
    <source>
        <dbReference type="PROSITE" id="PS50109"/>
    </source>
</evidence>
<evidence type="ECO:0000256" key="5">
    <source>
        <dbReference type="ARBA" id="ARBA00022679"/>
    </source>
</evidence>